<keyword evidence="8" id="KW-0732">Signal</keyword>
<keyword evidence="2" id="KW-1003">Cell membrane</keyword>
<evidence type="ECO:0000256" key="1">
    <source>
        <dbReference type="ARBA" id="ARBA00004609"/>
    </source>
</evidence>
<dbReference type="Gene3D" id="3.90.150.10">
    <property type="entry name" value="Variant Surface Glycoprotein, subunit A domain 1"/>
    <property type="match status" value="1"/>
</dbReference>
<feature type="domain" description="Trypanosome variant surface glycoprotein A-type N-terminal" evidence="9">
    <location>
        <begin position="13"/>
        <end position="336"/>
    </location>
</feature>
<dbReference type="EMBL" id="KC613124">
    <property type="protein sequence ID" value="AGH60555.1"/>
    <property type="molecule type" value="Genomic_DNA"/>
</dbReference>
<reference evidence="10" key="1">
    <citation type="submission" date="2013-02" db="EMBL/GenBank/DDBJ databases">
        <authorList>
            <person name="Cross G.A.M."/>
            <person name="Kim H.-S."/>
            <person name="Wickstead B."/>
        </authorList>
    </citation>
    <scope>NUCLEOTIDE SEQUENCE</scope>
    <source>
        <strain evidence="10">Lister 427</strain>
    </source>
</reference>
<dbReference type="GO" id="GO:0042783">
    <property type="term" value="P:symbiont-mediated evasion of host immune response"/>
    <property type="evidence" value="ECO:0007669"/>
    <property type="project" value="InterPro"/>
</dbReference>
<evidence type="ECO:0000256" key="8">
    <source>
        <dbReference type="SAM" id="SignalP"/>
    </source>
</evidence>
<keyword evidence="3" id="KW-0336">GPI-anchor</keyword>
<accession>M4TC32</accession>
<dbReference type="VEuPathDB" id="TriTrypDB:Tb1125.Tb09.v4.0136"/>
<keyword evidence="5" id="KW-0325">Glycoprotein</keyword>
<proteinExistence type="predicted"/>
<keyword evidence="4" id="KW-0472">Membrane</keyword>
<name>M4TC32_9TRYP</name>
<evidence type="ECO:0000256" key="4">
    <source>
        <dbReference type="ARBA" id="ARBA00023136"/>
    </source>
</evidence>
<dbReference type="VEuPathDB" id="TriTrypDB:Tb427_000310600"/>
<evidence type="ECO:0000313" key="10">
    <source>
        <dbReference type="EMBL" id="AGH60555.1"/>
    </source>
</evidence>
<dbReference type="SUPFAM" id="SSF58087">
    <property type="entry name" value="Variant surface glycoprotein (N-terminal domain)"/>
    <property type="match status" value="1"/>
</dbReference>
<keyword evidence="6" id="KW-0449">Lipoprotein</keyword>
<dbReference type="VEuPathDB" id="TriTrypDB:Tb11.v5.0952"/>
<organism evidence="10">
    <name type="scientific">Trypanosoma brucei</name>
    <dbReference type="NCBI Taxonomy" id="5691"/>
    <lineage>
        <taxon>Eukaryota</taxon>
        <taxon>Discoba</taxon>
        <taxon>Euglenozoa</taxon>
        <taxon>Kinetoplastea</taxon>
        <taxon>Metakinetoplastina</taxon>
        <taxon>Trypanosomatida</taxon>
        <taxon>Trypanosomatidae</taxon>
        <taxon>Trypanosoma</taxon>
    </lineage>
</organism>
<feature type="signal peptide" evidence="8">
    <location>
        <begin position="1"/>
        <end position="23"/>
    </location>
</feature>
<dbReference type="InterPro" id="IPR001812">
    <property type="entry name" value="Trypano_VSG_A_N_dom"/>
</dbReference>
<dbReference type="GO" id="GO:0005886">
    <property type="term" value="C:plasma membrane"/>
    <property type="evidence" value="ECO:0007669"/>
    <property type="project" value="UniProtKB-SubCell"/>
</dbReference>
<evidence type="ECO:0000259" key="9">
    <source>
        <dbReference type="Pfam" id="PF00913"/>
    </source>
</evidence>
<dbReference type="Pfam" id="PF00913">
    <property type="entry name" value="Trypan_glycop"/>
    <property type="match status" value="1"/>
</dbReference>
<evidence type="ECO:0000256" key="6">
    <source>
        <dbReference type="ARBA" id="ARBA00023288"/>
    </source>
</evidence>
<comment type="subcellular location">
    <subcellularLocation>
        <location evidence="1">Cell membrane</location>
        <topology evidence="1">Lipid-anchor</topology>
        <topology evidence="1">GPI-anchor</topology>
    </subcellularLocation>
</comment>
<evidence type="ECO:0000256" key="5">
    <source>
        <dbReference type="ARBA" id="ARBA00023180"/>
    </source>
</evidence>
<evidence type="ECO:0000256" key="3">
    <source>
        <dbReference type="ARBA" id="ARBA00022622"/>
    </source>
</evidence>
<sequence>MQQRQQIAIISVILLWVLQLGQAGARGRLKTTGWTAACKLNKELDKVEQKPAHRLATPMETVNSYLKHYFHTKIYTEAYRNGHYTESNKALLAYYAHKADRAANERSLTAVGKLALAIRDAARAEGSIRDFIGAMAQISTTSGTDGCLERETGSDTHRPHSDGFSGHSSGCKISTTALAATDVDTQHFTQTGYDGGLQTAAAVATNTDTGANACALTGTKGTSRLLDGQNGDTAIEGSPSFPSGLYYIHSDGMQRLATGSLSMAEATTPTLKAAHDAYLTTKYTPASYKFETAEQLKESPDFRTIYAMLVKKKDTIAQPEEWPLKKEIKTAFKPKETMAAE</sequence>
<evidence type="ECO:0000256" key="7">
    <source>
        <dbReference type="SAM" id="MobiDB-lite"/>
    </source>
</evidence>
<reference evidence="10" key="2">
    <citation type="journal article" date="2014" name="Mol. Biochem. Parasitol.">
        <title>Capturing the variant surface glycoprotein repertoire (the VSGnome) of Trypanosoma brucei Lister 427.</title>
        <authorList>
            <person name="Cross G.A."/>
            <person name="Kim H.S."/>
            <person name="Wickstead B."/>
        </authorList>
    </citation>
    <scope>NUCLEOTIDE SEQUENCE</scope>
    <source>
        <strain evidence="10">Lister 427</strain>
    </source>
</reference>
<dbReference type="GO" id="GO:0098552">
    <property type="term" value="C:side of membrane"/>
    <property type="evidence" value="ECO:0007669"/>
    <property type="project" value="UniProtKB-KW"/>
</dbReference>
<feature type="compositionally biased region" description="Basic and acidic residues" evidence="7">
    <location>
        <begin position="147"/>
        <end position="161"/>
    </location>
</feature>
<dbReference type="Gene3D" id="1.10.470.10">
    <property type="entry name" value="Variant Surface Glycoprotein, subunit A, domain 2"/>
    <property type="match status" value="1"/>
</dbReference>
<feature type="chain" id="PRO_5004058684" evidence="8">
    <location>
        <begin position="24"/>
        <end position="341"/>
    </location>
</feature>
<dbReference type="AlphaFoldDB" id="M4TC32"/>
<protein>
    <submittedName>
        <fullName evidence="10">Variant surface glycoprotein 1635</fullName>
    </submittedName>
</protein>
<evidence type="ECO:0000256" key="2">
    <source>
        <dbReference type="ARBA" id="ARBA00022475"/>
    </source>
</evidence>
<feature type="region of interest" description="Disordered" evidence="7">
    <location>
        <begin position="143"/>
        <end position="167"/>
    </location>
</feature>